<dbReference type="Proteomes" id="UP000701801">
    <property type="component" value="Unassembled WGS sequence"/>
</dbReference>
<sequence>MYSLTGFLYQNSTLLSQYKSKAILGLSFAKSPNKPSLSFSFSHKSTNLLISQNQIMIRPSPINPADFQVSTKNGFLPEELPLEILSNPYYEPWEAVIKDLSTLLSTSSLRETVDTLPILTTTHLISEPEWQRAYLILAFLTHGYIWENGGPSERLPACLSIPLLRISTHLSLPPTATYAAFNLWNYAPLSPNLPLNQPENLRCIHTFTGTESESWFLLISVAIESHGAPLIPLMTSALSAMATNNSHVVLSALLRLGYIVREMGILLHRMNERCDPMVFYTEIRPFLAGSKNMGHAGLPQGVFYEEGLDEEGNEKGKYRQYSGGSNAQSSLIEFLDIILGVTHTPSPPSNPTKTTFLSEMRSYMPGPHRAFLSHLEASPSIREYAQDSAIPEVGEAYNFAVKELERFRDIHIQIVTRYIIRPSRAVQPPAVHGGINIAVASSRSAGEG</sequence>
<evidence type="ECO:0000256" key="1">
    <source>
        <dbReference type="ARBA" id="ARBA00007119"/>
    </source>
</evidence>
<dbReference type="OrthoDB" id="540174at2759"/>
<dbReference type="GO" id="GO:0033754">
    <property type="term" value="F:indoleamine 2,3-dioxygenase activity"/>
    <property type="evidence" value="ECO:0007669"/>
    <property type="project" value="UniProtKB-EC"/>
</dbReference>
<accession>A0A9N9Q8I2</accession>
<evidence type="ECO:0000256" key="3">
    <source>
        <dbReference type="ARBA" id="ARBA00023004"/>
    </source>
</evidence>
<dbReference type="GO" id="GO:0019441">
    <property type="term" value="P:L-tryptophan catabolic process to kynurenine"/>
    <property type="evidence" value="ECO:0007669"/>
    <property type="project" value="UniProtKB-UniRule"/>
</dbReference>
<feature type="binding site" description="proximal binding residue" evidence="4">
    <location>
        <position position="411"/>
    </location>
    <ligand>
        <name>heme b</name>
        <dbReference type="ChEBI" id="CHEBI:60344"/>
    </ligand>
    <ligandPart>
        <name>Fe</name>
        <dbReference type="ChEBI" id="CHEBI:18248"/>
    </ligandPart>
</feature>
<dbReference type="PANTHER" id="PTHR28657:SF10">
    <property type="entry name" value="INDOLEAMINE 2,3-DIOXYGENASE"/>
    <property type="match status" value="1"/>
</dbReference>
<dbReference type="GO" id="GO:0020037">
    <property type="term" value="F:heme binding"/>
    <property type="evidence" value="ECO:0007669"/>
    <property type="project" value="UniProtKB-UniRule"/>
</dbReference>
<dbReference type="GO" id="GO:0046872">
    <property type="term" value="F:metal ion binding"/>
    <property type="evidence" value="ECO:0007669"/>
    <property type="project" value="UniProtKB-UniRule"/>
</dbReference>
<dbReference type="PANTHER" id="PTHR28657">
    <property type="entry name" value="INDOLEAMINE 2,3-DIOXYGENASE"/>
    <property type="match status" value="1"/>
</dbReference>
<keyword evidence="5" id="KW-0223">Dioxygenase</keyword>
<dbReference type="EMBL" id="CAJVRM010000262">
    <property type="protein sequence ID" value="CAG8978497.1"/>
    <property type="molecule type" value="Genomic_DNA"/>
</dbReference>
<keyword evidence="5" id="KW-0560">Oxidoreductase</keyword>
<dbReference type="AlphaFoldDB" id="A0A9N9Q8I2"/>
<comment type="function">
    <text evidence="5">Produces N-formyl-kynurenine through the oxidation of tryptophan.</text>
</comment>
<keyword evidence="3 4" id="KW-0408">Iron</keyword>
<gene>
    <name evidence="6" type="ORF">HYALB_00005072</name>
</gene>
<dbReference type="GO" id="GO:0034354">
    <property type="term" value="P:'de novo' NAD+ biosynthetic process from L-tryptophan"/>
    <property type="evidence" value="ECO:0007669"/>
    <property type="project" value="TreeGrafter"/>
</dbReference>
<keyword evidence="4 5" id="KW-0349">Heme</keyword>
<evidence type="ECO:0000256" key="5">
    <source>
        <dbReference type="RuleBase" id="RU369119"/>
    </source>
</evidence>
<dbReference type="Pfam" id="PF01231">
    <property type="entry name" value="IDO"/>
    <property type="match status" value="1"/>
</dbReference>
<comment type="caution">
    <text evidence="6">The sequence shown here is derived from an EMBL/GenBank/DDBJ whole genome shotgun (WGS) entry which is preliminary data.</text>
</comment>
<dbReference type="GO" id="GO:0005737">
    <property type="term" value="C:cytoplasm"/>
    <property type="evidence" value="ECO:0007669"/>
    <property type="project" value="TreeGrafter"/>
</dbReference>
<protein>
    <recommendedName>
        <fullName evidence="5">Indoleamine 2,3-dioxygenase</fullName>
        <ecNumber evidence="5">1.13.11.52</ecNumber>
    </recommendedName>
</protein>
<evidence type="ECO:0000313" key="7">
    <source>
        <dbReference type="Proteomes" id="UP000701801"/>
    </source>
</evidence>
<comment type="catalytic activity">
    <reaction evidence="5">
        <text>L-tryptophan + O2 = N-formyl-L-kynurenine</text>
        <dbReference type="Rhea" id="RHEA:24536"/>
        <dbReference type="ChEBI" id="CHEBI:15379"/>
        <dbReference type="ChEBI" id="CHEBI:57912"/>
        <dbReference type="ChEBI" id="CHEBI:58629"/>
    </reaction>
</comment>
<evidence type="ECO:0000256" key="2">
    <source>
        <dbReference type="ARBA" id="ARBA00022723"/>
    </source>
</evidence>
<proteinExistence type="inferred from homology"/>
<dbReference type="InterPro" id="IPR037217">
    <property type="entry name" value="Trp/Indoleamine_2_3_dOase-like"/>
</dbReference>
<dbReference type="SUPFAM" id="SSF140959">
    <property type="entry name" value="Indolic compounds 2,3-dioxygenase-like"/>
    <property type="match status" value="1"/>
</dbReference>
<keyword evidence="7" id="KW-1185">Reference proteome</keyword>
<organism evidence="6 7">
    <name type="scientific">Hymenoscyphus albidus</name>
    <dbReference type="NCBI Taxonomy" id="595503"/>
    <lineage>
        <taxon>Eukaryota</taxon>
        <taxon>Fungi</taxon>
        <taxon>Dikarya</taxon>
        <taxon>Ascomycota</taxon>
        <taxon>Pezizomycotina</taxon>
        <taxon>Leotiomycetes</taxon>
        <taxon>Helotiales</taxon>
        <taxon>Helotiaceae</taxon>
        <taxon>Hymenoscyphus</taxon>
    </lineage>
</organism>
<evidence type="ECO:0000313" key="6">
    <source>
        <dbReference type="EMBL" id="CAG8978497.1"/>
    </source>
</evidence>
<reference evidence="6" key="1">
    <citation type="submission" date="2021-07" db="EMBL/GenBank/DDBJ databases">
        <authorList>
            <person name="Durling M."/>
        </authorList>
    </citation>
    <scope>NUCLEOTIDE SEQUENCE</scope>
</reference>
<comment type="similarity">
    <text evidence="1 5">Belongs to the indoleamine 2,3-dioxygenase family.</text>
</comment>
<keyword evidence="2 4" id="KW-0479">Metal-binding</keyword>
<dbReference type="InterPro" id="IPR000898">
    <property type="entry name" value="Indolamine_dOase"/>
</dbReference>
<dbReference type="Gene3D" id="1.20.58.480">
    <property type="match status" value="1"/>
</dbReference>
<evidence type="ECO:0000256" key="4">
    <source>
        <dbReference type="PIRSR" id="PIRSR600898-1"/>
    </source>
</evidence>
<name>A0A9N9Q8I2_9HELO</name>
<dbReference type="EC" id="1.13.11.52" evidence="5"/>